<keyword evidence="4" id="KW-1003">Cell membrane</keyword>
<dbReference type="AlphaFoldDB" id="A0A4R7NS25"/>
<dbReference type="PROSITE" id="PS51257">
    <property type="entry name" value="PROKAR_LIPOPROTEIN"/>
    <property type="match status" value="1"/>
</dbReference>
<keyword evidence="5" id="KW-0732">Signal</keyword>
<comment type="function">
    <text evidence="1">May be involved in the biogenesis of curli organelles.</text>
</comment>
<keyword evidence="10" id="KW-1185">Reference proteome</keyword>
<protein>
    <recommendedName>
        <fullName evidence="3">Curli production assembly/transport component CsgG</fullName>
    </recommendedName>
</protein>
<name>A0A4R7NS25_9GAMM</name>
<dbReference type="PANTHER" id="PTHR41164:SF1">
    <property type="entry name" value="CURLI PRODUCTION ASSEMBLY_TRANSPORT COMPONENT CSGG"/>
    <property type="match status" value="1"/>
</dbReference>
<organism evidence="9 10">
    <name type="scientific">Chromohalobacter marismortui</name>
    <dbReference type="NCBI Taxonomy" id="42055"/>
    <lineage>
        <taxon>Bacteria</taxon>
        <taxon>Pseudomonadati</taxon>
        <taxon>Pseudomonadota</taxon>
        <taxon>Gammaproteobacteria</taxon>
        <taxon>Oceanospirillales</taxon>
        <taxon>Halomonadaceae</taxon>
        <taxon>Chromohalobacter</taxon>
    </lineage>
</organism>
<keyword evidence="8" id="KW-0449">Lipoprotein</keyword>
<evidence type="ECO:0000256" key="4">
    <source>
        <dbReference type="ARBA" id="ARBA00022475"/>
    </source>
</evidence>
<sequence length="296" mass="32220">MNIIKGLIGLSALLLMGGCVSGQMMPSEPAGFVQETKTSSLLEQLPAAARPIDIAVYEFSDLTGQYKPNDNFAEYSRAVTQGADAIMVDVLEKAGKGQWFNVMERRGLPNLLRERQVIQSTRQQFNGASATPLPPLTFAGVIVEGGIIAYETNLTTGGVGARYLGIGANTEYRSDLVTVNMRLVSVKTGRVLNSVTTTKKIYSFLVQGSIFRYVAVDELFELEAGFTRNDPPQLAVREAIELAVYTTIIEGAEKDTWSFADAEKGRQAIKTYYDRVQTLEDDLDAVNANKAVAASL</sequence>
<evidence type="ECO:0000313" key="10">
    <source>
        <dbReference type="Proteomes" id="UP000295380"/>
    </source>
</evidence>
<dbReference type="PANTHER" id="PTHR41164">
    <property type="entry name" value="CURLI PRODUCTION ASSEMBLY/TRANSPORT COMPONENT CSGG"/>
    <property type="match status" value="1"/>
</dbReference>
<dbReference type="Pfam" id="PF03783">
    <property type="entry name" value="CsgG"/>
    <property type="match status" value="1"/>
</dbReference>
<evidence type="ECO:0000256" key="6">
    <source>
        <dbReference type="ARBA" id="ARBA00023136"/>
    </source>
</evidence>
<dbReference type="Proteomes" id="UP000295380">
    <property type="component" value="Unassembled WGS sequence"/>
</dbReference>
<evidence type="ECO:0000256" key="8">
    <source>
        <dbReference type="ARBA" id="ARBA00023288"/>
    </source>
</evidence>
<dbReference type="Gene3D" id="3.40.50.10610">
    <property type="entry name" value="ABC-type transport auxiliary lipoprotein component"/>
    <property type="match status" value="2"/>
</dbReference>
<evidence type="ECO:0000256" key="7">
    <source>
        <dbReference type="ARBA" id="ARBA00023139"/>
    </source>
</evidence>
<evidence type="ECO:0000256" key="5">
    <source>
        <dbReference type="ARBA" id="ARBA00022729"/>
    </source>
</evidence>
<dbReference type="InterPro" id="IPR005534">
    <property type="entry name" value="Curli_assmbl/transp-comp_CsgG"/>
</dbReference>
<keyword evidence="6" id="KW-0472">Membrane</keyword>
<reference evidence="9 10" key="1">
    <citation type="submission" date="2019-03" db="EMBL/GenBank/DDBJ databases">
        <title>Genomic Encyclopedia of Type Strains, Phase IV (KMG-IV): sequencing the most valuable type-strain genomes for metagenomic binning, comparative biology and taxonomic classification.</title>
        <authorList>
            <person name="Goeker M."/>
        </authorList>
    </citation>
    <scope>NUCLEOTIDE SEQUENCE [LARGE SCALE GENOMIC DNA]</scope>
    <source>
        <strain evidence="9 10">DSM 6770</strain>
    </source>
</reference>
<proteinExistence type="inferred from homology"/>
<comment type="similarity">
    <text evidence="2">Belongs to the CsgG family.</text>
</comment>
<keyword evidence="7" id="KW-0564">Palmitate</keyword>
<accession>A0A4R7NS25</accession>
<evidence type="ECO:0000313" key="9">
    <source>
        <dbReference type="EMBL" id="TDU23687.1"/>
    </source>
</evidence>
<gene>
    <name evidence="9" type="ORF">C8E00_102176</name>
</gene>
<evidence type="ECO:0000256" key="1">
    <source>
        <dbReference type="ARBA" id="ARBA00003989"/>
    </source>
</evidence>
<evidence type="ECO:0000256" key="2">
    <source>
        <dbReference type="ARBA" id="ARBA00008899"/>
    </source>
</evidence>
<comment type="caution">
    <text evidence="9">The sequence shown here is derived from an EMBL/GenBank/DDBJ whole genome shotgun (WGS) entry which is preliminary data.</text>
</comment>
<dbReference type="GO" id="GO:0030288">
    <property type="term" value="C:outer membrane-bounded periplasmic space"/>
    <property type="evidence" value="ECO:0007669"/>
    <property type="project" value="InterPro"/>
</dbReference>
<dbReference type="RefSeq" id="WP_133694941.1">
    <property type="nucleotide sequence ID" value="NZ_SOBR01000002.1"/>
</dbReference>
<dbReference type="OrthoDB" id="1110708at2"/>
<evidence type="ECO:0000256" key="3">
    <source>
        <dbReference type="ARBA" id="ARBA00014028"/>
    </source>
</evidence>
<dbReference type="EMBL" id="SOBR01000002">
    <property type="protein sequence ID" value="TDU23687.1"/>
    <property type="molecule type" value="Genomic_DNA"/>
</dbReference>